<evidence type="ECO:0000313" key="1">
    <source>
        <dbReference type="EMBL" id="BCB23209.1"/>
    </source>
</evidence>
<dbReference type="Proteomes" id="UP000516002">
    <property type="component" value="Segment"/>
</dbReference>
<dbReference type="RefSeq" id="YP_010091027.1">
    <property type="nucleotide sequence ID" value="NC_055722.1"/>
</dbReference>
<accession>A0A7G1GMM5</accession>
<dbReference type="InterPro" id="IPR008861">
    <property type="entry name" value="GpX-like"/>
</dbReference>
<dbReference type="EMBL" id="LC528882">
    <property type="protein sequence ID" value="BCB23209.1"/>
    <property type="molecule type" value="Genomic_DNA"/>
</dbReference>
<dbReference type="Pfam" id="PF05489">
    <property type="entry name" value="Phage_tail_X"/>
    <property type="match status" value="1"/>
</dbReference>
<gene>
    <name evidence="1" type="primary">ORF37</name>
</gene>
<name>A0A7G1GMM5_9CAUD</name>
<dbReference type="GeneID" id="65108514"/>
<proteinExistence type="predicted"/>
<sequence>MRVYAQQGDTVDALCFRYLGRTRSVVELTLELNAGLADYGPVLPLGLAVDLPDPPSDQSTIQLVNLFD</sequence>
<evidence type="ECO:0000313" key="2">
    <source>
        <dbReference type="Proteomes" id="UP000516002"/>
    </source>
</evidence>
<organism evidence="1 2">
    <name type="scientific">Burkholderia phage FLC5</name>
    <dbReference type="NCBI Taxonomy" id="2716322"/>
    <lineage>
        <taxon>Viruses</taxon>
        <taxon>Duplodnaviria</taxon>
        <taxon>Heunggongvirae</taxon>
        <taxon>Uroviricota</taxon>
        <taxon>Caudoviricetes</taxon>
        <taxon>Peduoviridae</taxon>
        <taxon>Kisquattuordecimvirus</taxon>
        <taxon>Kisquattuordecimvirus FLC5</taxon>
    </lineage>
</organism>
<reference evidence="1 2" key="1">
    <citation type="submission" date="2020-02" db="EMBL/GenBank/DDBJ databases">
        <title>Complete genomic sequence of a novel lytic phytopathogenic Burkholderia phage isolated from fallen leaf compost.</title>
        <authorList>
            <person name="Sasaki R."/>
            <person name="Miyashita S."/>
            <person name="Ando S."/>
            <person name="Ito K."/>
            <person name="Tada C."/>
            <person name="Fukuhara T."/>
            <person name="Kormelink R."/>
            <person name="Takahashi H."/>
        </authorList>
    </citation>
    <scope>NUCLEOTIDE SEQUENCE [LARGE SCALE GENOMIC DNA]</scope>
    <source>
        <strain evidence="1 2">FLC5</strain>
    </source>
</reference>
<protein>
    <submittedName>
        <fullName evidence="1">Tail protein (X)</fullName>
    </submittedName>
</protein>
<keyword evidence="2" id="KW-1185">Reference proteome</keyword>
<dbReference type="KEGG" id="vg:65108514"/>